<dbReference type="Proteomes" id="UP001172684">
    <property type="component" value="Unassembled WGS sequence"/>
</dbReference>
<protein>
    <recommendedName>
        <fullName evidence="7">Major facilitator superfamily (MFS) profile domain-containing protein</fullName>
    </recommendedName>
</protein>
<keyword evidence="9" id="KW-1185">Reference proteome</keyword>
<organism evidence="8 9">
    <name type="scientific">Coniosporium apollinis</name>
    <dbReference type="NCBI Taxonomy" id="61459"/>
    <lineage>
        <taxon>Eukaryota</taxon>
        <taxon>Fungi</taxon>
        <taxon>Dikarya</taxon>
        <taxon>Ascomycota</taxon>
        <taxon>Pezizomycotina</taxon>
        <taxon>Dothideomycetes</taxon>
        <taxon>Dothideomycetes incertae sedis</taxon>
        <taxon>Coniosporium</taxon>
    </lineage>
</organism>
<evidence type="ECO:0000313" key="9">
    <source>
        <dbReference type="Proteomes" id="UP001172684"/>
    </source>
</evidence>
<feature type="transmembrane region" description="Helical" evidence="6">
    <location>
        <begin position="542"/>
        <end position="560"/>
    </location>
</feature>
<feature type="transmembrane region" description="Helical" evidence="6">
    <location>
        <begin position="283"/>
        <end position="303"/>
    </location>
</feature>
<feature type="transmembrane region" description="Helical" evidence="6">
    <location>
        <begin position="446"/>
        <end position="471"/>
    </location>
</feature>
<sequence>MDIKPVVEHQEMEKTNTLASDISANNDEIIGFEADEATLPKGYFTSRFFLGSMLATGLGLMCGVGAFGYAAAILTQINNDLGPDPRFTWVSLVYNACLAVCLAPVGRLSDIFGRRWFFIGGGVISVAGSIVCATATSIPMLIGGNVLLGIATATQLSFHFVMGELVPMKYRYMGNAFLYIFCIPGSGMGPVIATAFVTYYPRVGWRGPYWLLLAVNSLALLCWILFYYPPTFHEKHKRDIDSKMYWVKNFDYLGTLLFAGGFVSFLLGLSFGGSIYPWKSASTIAPIVVGIVVLIIFVFYEIYVPKEPLIPMHLFRSMRWTAAVVLLGLGAGVYYAFAIIWPLQVAVLYGGGNLMYVGAVSVIVGMGIISGQVLCGVLAKKIGKTRYQCMVVFAIGGLFLACAATCTPDNKNLQIALIYIGCFFIGWNETICLANATILVHDQREIGVAGGVAGSVRSGICAILTTVYVSILTNRLTETVSTQVPPAIVSAGLPATSVVDFLSAFTVGTAEAFAAVPGVTAEIIAIGTRAYQEANADAYRTVYLSTIAFTGIALILTFFAPNTDELMSGKVVATLNHEGQVSQEKIAEEGRI</sequence>
<evidence type="ECO:0000256" key="5">
    <source>
        <dbReference type="ARBA" id="ARBA00023136"/>
    </source>
</evidence>
<feature type="transmembrane region" description="Helical" evidence="6">
    <location>
        <begin position="413"/>
        <end position="434"/>
    </location>
</feature>
<feature type="transmembrane region" description="Helical" evidence="6">
    <location>
        <begin position="177"/>
        <end position="197"/>
    </location>
</feature>
<feature type="transmembrane region" description="Helical" evidence="6">
    <location>
        <begin position="250"/>
        <end position="271"/>
    </location>
</feature>
<dbReference type="PROSITE" id="PS50850">
    <property type="entry name" value="MFS"/>
    <property type="match status" value="1"/>
</dbReference>
<keyword evidence="4 6" id="KW-1133">Transmembrane helix</keyword>
<feature type="transmembrane region" description="Helical" evidence="6">
    <location>
        <begin position="117"/>
        <end position="140"/>
    </location>
</feature>
<feature type="transmembrane region" description="Helical" evidence="6">
    <location>
        <begin position="209"/>
        <end position="229"/>
    </location>
</feature>
<feature type="transmembrane region" description="Helical" evidence="6">
    <location>
        <begin position="355"/>
        <end position="378"/>
    </location>
</feature>
<name>A0ABQ9P317_9PEZI</name>
<evidence type="ECO:0000256" key="6">
    <source>
        <dbReference type="SAM" id="Phobius"/>
    </source>
</evidence>
<feature type="domain" description="Major facilitator superfamily (MFS) profile" evidence="7">
    <location>
        <begin position="43"/>
        <end position="565"/>
    </location>
</feature>
<reference evidence="8" key="1">
    <citation type="submission" date="2022-10" db="EMBL/GenBank/DDBJ databases">
        <title>Culturing micro-colonial fungi from biological soil crusts in the Mojave desert and describing Neophaeococcomyces mojavensis, and introducing the new genera and species Taxawa tesnikishii.</title>
        <authorList>
            <person name="Kurbessoian T."/>
            <person name="Stajich J.E."/>
        </authorList>
    </citation>
    <scope>NUCLEOTIDE SEQUENCE</scope>
    <source>
        <strain evidence="8">TK_1</strain>
    </source>
</reference>
<evidence type="ECO:0000256" key="1">
    <source>
        <dbReference type="ARBA" id="ARBA00004141"/>
    </source>
</evidence>
<accession>A0ABQ9P317</accession>
<dbReference type="SUPFAM" id="SSF103473">
    <property type="entry name" value="MFS general substrate transporter"/>
    <property type="match status" value="2"/>
</dbReference>
<dbReference type="CDD" id="cd06179">
    <property type="entry name" value="MFS_TRI12_like"/>
    <property type="match status" value="1"/>
</dbReference>
<comment type="subcellular location">
    <subcellularLocation>
        <location evidence="1">Membrane</location>
        <topology evidence="1">Multi-pass membrane protein</topology>
    </subcellularLocation>
</comment>
<feature type="transmembrane region" description="Helical" evidence="6">
    <location>
        <begin position="146"/>
        <end position="165"/>
    </location>
</feature>
<evidence type="ECO:0000256" key="4">
    <source>
        <dbReference type="ARBA" id="ARBA00022989"/>
    </source>
</evidence>
<evidence type="ECO:0000313" key="8">
    <source>
        <dbReference type="EMBL" id="KAJ9667716.1"/>
    </source>
</evidence>
<dbReference type="InterPro" id="IPR010573">
    <property type="entry name" value="MFS_Str1/Tri12-like"/>
</dbReference>
<feature type="transmembrane region" description="Helical" evidence="6">
    <location>
        <begin position="48"/>
        <end position="74"/>
    </location>
</feature>
<evidence type="ECO:0000259" key="7">
    <source>
        <dbReference type="PROSITE" id="PS50850"/>
    </source>
</evidence>
<dbReference type="Gene3D" id="1.20.1720.10">
    <property type="entry name" value="Multidrug resistance protein D"/>
    <property type="match status" value="1"/>
</dbReference>
<evidence type="ECO:0000256" key="2">
    <source>
        <dbReference type="ARBA" id="ARBA00022448"/>
    </source>
</evidence>
<proteinExistence type="predicted"/>
<dbReference type="Pfam" id="PF06609">
    <property type="entry name" value="TRI12"/>
    <property type="match status" value="1"/>
</dbReference>
<dbReference type="Gene3D" id="1.20.1250.20">
    <property type="entry name" value="MFS general substrate transporter like domains"/>
    <property type="match status" value="1"/>
</dbReference>
<dbReference type="PANTHER" id="PTHR23501:SF109">
    <property type="entry name" value="MAJOR FACILITATOR SUPERFAMILY (MFS) PROFILE DOMAIN-CONTAINING PROTEIN-RELATED"/>
    <property type="match status" value="1"/>
</dbReference>
<dbReference type="InterPro" id="IPR020846">
    <property type="entry name" value="MFS_dom"/>
</dbReference>
<evidence type="ECO:0000256" key="3">
    <source>
        <dbReference type="ARBA" id="ARBA00022692"/>
    </source>
</evidence>
<keyword evidence="2" id="KW-0813">Transport</keyword>
<feature type="transmembrane region" description="Helical" evidence="6">
    <location>
        <begin position="86"/>
        <end position="105"/>
    </location>
</feature>
<dbReference type="PANTHER" id="PTHR23501">
    <property type="entry name" value="MAJOR FACILITATOR SUPERFAMILY"/>
    <property type="match status" value="1"/>
</dbReference>
<keyword evidence="5 6" id="KW-0472">Membrane</keyword>
<keyword evidence="3 6" id="KW-0812">Transmembrane</keyword>
<comment type="caution">
    <text evidence="8">The sequence shown here is derived from an EMBL/GenBank/DDBJ whole genome shotgun (WGS) entry which is preliminary data.</text>
</comment>
<feature type="transmembrane region" description="Helical" evidence="6">
    <location>
        <begin position="324"/>
        <end position="343"/>
    </location>
</feature>
<dbReference type="PROSITE" id="PS00216">
    <property type="entry name" value="SUGAR_TRANSPORT_1"/>
    <property type="match status" value="1"/>
</dbReference>
<feature type="transmembrane region" description="Helical" evidence="6">
    <location>
        <begin position="390"/>
        <end position="407"/>
    </location>
</feature>
<dbReference type="InterPro" id="IPR005829">
    <property type="entry name" value="Sugar_transporter_CS"/>
</dbReference>
<dbReference type="InterPro" id="IPR036259">
    <property type="entry name" value="MFS_trans_sf"/>
</dbReference>
<gene>
    <name evidence="8" type="ORF">H2201_002251</name>
</gene>
<dbReference type="EMBL" id="JAPDRL010000011">
    <property type="protein sequence ID" value="KAJ9667716.1"/>
    <property type="molecule type" value="Genomic_DNA"/>
</dbReference>
<dbReference type="InterPro" id="IPR053791">
    <property type="entry name" value="MFS_Tri12-like"/>
</dbReference>